<proteinExistence type="predicted"/>
<dbReference type="SUPFAM" id="SSF54285">
    <property type="entry name" value="MoaD/ThiS"/>
    <property type="match status" value="1"/>
</dbReference>
<organism evidence="1 2">
    <name type="scientific">Propionibacterium cyclohexanicum</name>
    <dbReference type="NCBI Taxonomy" id="64702"/>
    <lineage>
        <taxon>Bacteria</taxon>
        <taxon>Bacillati</taxon>
        <taxon>Actinomycetota</taxon>
        <taxon>Actinomycetes</taxon>
        <taxon>Propionibacteriales</taxon>
        <taxon>Propionibacteriaceae</taxon>
        <taxon>Propionibacterium</taxon>
    </lineage>
</organism>
<dbReference type="AlphaFoldDB" id="A0A1H9U1L6"/>
<dbReference type="SUPFAM" id="SSF46785">
    <property type="entry name" value="Winged helix' DNA-binding domain"/>
    <property type="match status" value="1"/>
</dbReference>
<dbReference type="OrthoDB" id="3255135at2"/>
<protein>
    <submittedName>
        <fullName evidence="1">Predicted transcriptional regulator, ArsR family</fullName>
    </submittedName>
</protein>
<dbReference type="CDD" id="cd00754">
    <property type="entry name" value="Ubl_MoaD"/>
    <property type="match status" value="1"/>
</dbReference>
<dbReference type="STRING" id="64702.SAMN05443377_13511"/>
<reference evidence="1 2" key="1">
    <citation type="submission" date="2016-10" db="EMBL/GenBank/DDBJ databases">
        <authorList>
            <person name="de Groot N.N."/>
        </authorList>
    </citation>
    <scope>NUCLEOTIDE SEQUENCE [LARGE SCALE GENOMIC DNA]</scope>
    <source>
        <strain evidence="1 2">DSM 16859</strain>
    </source>
</reference>
<dbReference type="InterPro" id="IPR003749">
    <property type="entry name" value="ThiS/MoaD-like"/>
</dbReference>
<dbReference type="InterPro" id="IPR016155">
    <property type="entry name" value="Mopterin_synth/thiamin_S_b"/>
</dbReference>
<gene>
    <name evidence="1" type="ORF">SAMN05443377_13511</name>
</gene>
<evidence type="ECO:0000313" key="2">
    <source>
        <dbReference type="Proteomes" id="UP000198815"/>
    </source>
</evidence>
<accession>A0A1H9U1L6</accession>
<dbReference type="InterPro" id="IPR012675">
    <property type="entry name" value="Beta-grasp_dom_sf"/>
</dbReference>
<name>A0A1H9U1L6_9ACTN</name>
<dbReference type="EMBL" id="FOGZ01000035">
    <property type="protein sequence ID" value="SES03336.1"/>
    <property type="molecule type" value="Genomic_DNA"/>
</dbReference>
<dbReference type="InterPro" id="IPR036388">
    <property type="entry name" value="WH-like_DNA-bd_sf"/>
</dbReference>
<dbReference type="Gene3D" id="1.10.10.10">
    <property type="entry name" value="Winged helix-like DNA-binding domain superfamily/Winged helix DNA-binding domain"/>
    <property type="match status" value="1"/>
</dbReference>
<dbReference type="Gene3D" id="3.10.20.30">
    <property type="match status" value="1"/>
</dbReference>
<dbReference type="Pfam" id="PF25212">
    <property type="entry name" value="HVO_A0114"/>
    <property type="match status" value="1"/>
</dbReference>
<keyword evidence="2" id="KW-1185">Reference proteome</keyword>
<dbReference type="RefSeq" id="WP_091971400.1">
    <property type="nucleotide sequence ID" value="NZ_FOGZ01000035.1"/>
</dbReference>
<dbReference type="InterPro" id="IPR036390">
    <property type="entry name" value="WH_DNA-bd_sf"/>
</dbReference>
<evidence type="ECO:0000313" key="1">
    <source>
        <dbReference type="EMBL" id="SES03336.1"/>
    </source>
</evidence>
<dbReference type="GO" id="GO:0003700">
    <property type="term" value="F:DNA-binding transcription factor activity"/>
    <property type="evidence" value="ECO:0007669"/>
    <property type="project" value="InterPro"/>
</dbReference>
<sequence length="340" mass="36410">MTIPEADGVAPLPRDRAEGRGLGAVLTAVAHLTPAQHALLSRLSARTRPATVTELAKESDLHVSSVRETLDALLDLGLVSREQLPAAGRGRPALGYTSFTPADPTFPAQMLTQVTGAVFAWLRISVPDPRSAAYQIGRNWGDRALASLHVPDHTSGAPVPEGFRLSGHMDKIRMFLTAFGFEATADPDNPTSLVLNSCPFTDPQHPDPLALEMRRGMVERVLQLTATDLADVEYLADSSVPVRCRVNLTERPAPHRRQLVTSIRYYGGAAEAAGCRTEQLDPGSTPATLGELLDRLEARHPGLAPVLAVSSYFVDQQQAGRDDPIAEGSLIDVLPPFAGG</sequence>
<dbReference type="Proteomes" id="UP000198815">
    <property type="component" value="Unassembled WGS sequence"/>
</dbReference>
<dbReference type="Pfam" id="PF02597">
    <property type="entry name" value="ThiS"/>
    <property type="match status" value="1"/>
</dbReference>